<evidence type="ECO:0000313" key="2">
    <source>
        <dbReference type="EMBL" id="AIR96411.1"/>
    </source>
</evidence>
<sequence length="235" mass="25653">MTQNGDPASARRAWAGDAQSAAVVSDLVPPVTAGTQSPPPDLTPDLPRDRTQAILEATKQVGTLLKRNGHRFALAGSVAAYTHGAGTNLQHDADFCVRPEDAETVAATLREGGLEVRIPPEDWLLKTECFGQSVDIIFRLAHRPVSTEMLDRAEEMPVQSVLMPVLSATDLVASLVSAFTEHYCDFGAVLPVARALREKVDWEEVRRECGEDPMPAAFFFLLERLNVIAPRKEQP</sequence>
<reference evidence="3" key="1">
    <citation type="journal article" date="2015" name="J. Biotechnol.">
        <title>Complete genome sequence of the actinobacterium Streptomyces glaucescens GLA.O (DSM 40922) consisting of a linear chromosome and one linear plasmid.</title>
        <authorList>
            <person name="Ortseifen V."/>
            <person name="Winkler A."/>
            <person name="Albersmeier A."/>
            <person name="Wendler S."/>
            <person name="Puhler A."/>
            <person name="Kalinowski J."/>
            <person name="Ruckert C."/>
        </authorList>
    </citation>
    <scope>NUCLEOTIDE SEQUENCE [LARGE SCALE GENOMIC DNA]</scope>
    <source>
        <strain evidence="3">DSM 40922 / GLA O</strain>
    </source>
</reference>
<organism evidence="2 3">
    <name type="scientific">Streptomyces glaucescens</name>
    <dbReference type="NCBI Taxonomy" id="1907"/>
    <lineage>
        <taxon>Bacteria</taxon>
        <taxon>Bacillati</taxon>
        <taxon>Actinomycetota</taxon>
        <taxon>Actinomycetes</taxon>
        <taxon>Kitasatosporales</taxon>
        <taxon>Streptomycetaceae</taxon>
        <taxon>Streptomyces</taxon>
    </lineage>
</organism>
<dbReference type="InterPro" id="IPR043519">
    <property type="entry name" value="NT_sf"/>
</dbReference>
<dbReference type="Proteomes" id="UP000029482">
    <property type="component" value="Chromosome"/>
</dbReference>
<evidence type="ECO:0000256" key="1">
    <source>
        <dbReference type="SAM" id="MobiDB-lite"/>
    </source>
</evidence>
<protein>
    <submittedName>
        <fullName evidence="2">Uncharacterized protein</fullName>
    </submittedName>
</protein>
<dbReference type="eggNOG" id="ENOG5031DUR">
    <property type="taxonomic scope" value="Bacteria"/>
</dbReference>
<dbReference type="RefSeq" id="WP_043497754.1">
    <property type="nucleotide sequence ID" value="NZ_CP009438.1"/>
</dbReference>
<dbReference type="AlphaFoldDB" id="A0A089X3Q2"/>
<dbReference type="OrthoDB" id="3394845at2"/>
<dbReference type="SUPFAM" id="SSF81301">
    <property type="entry name" value="Nucleotidyltransferase"/>
    <property type="match status" value="1"/>
</dbReference>
<evidence type="ECO:0000313" key="3">
    <source>
        <dbReference type="Proteomes" id="UP000029482"/>
    </source>
</evidence>
<dbReference type="KEGG" id="sgu:SGLAU_01915"/>
<name>A0A089X3Q2_STRGA</name>
<accession>A0A089X3Q2</accession>
<feature type="region of interest" description="Disordered" evidence="1">
    <location>
        <begin position="1"/>
        <end position="21"/>
    </location>
</feature>
<dbReference type="EMBL" id="CP009438">
    <property type="protein sequence ID" value="AIR96411.1"/>
    <property type="molecule type" value="Genomic_DNA"/>
</dbReference>
<keyword evidence="3" id="KW-1185">Reference proteome</keyword>
<dbReference type="Gene3D" id="3.30.460.40">
    <property type="match status" value="1"/>
</dbReference>
<gene>
    <name evidence="2" type="ORF">SGLAU_01915</name>
</gene>
<dbReference type="HOGENOM" id="CLU_054928_1_0_11"/>
<proteinExistence type="predicted"/>
<dbReference type="STRING" id="1907.SGLAU_01915"/>